<keyword evidence="5" id="KW-1185">Reference proteome</keyword>
<evidence type="ECO:0008006" key="6">
    <source>
        <dbReference type="Google" id="ProtNLM"/>
    </source>
</evidence>
<reference evidence="5" key="1">
    <citation type="submission" date="2016-02" db="EMBL/GenBank/DDBJ databases">
        <title>Draft genome sequence of Microdochium bolleyi, a fungal endophyte of beachgrass.</title>
        <authorList>
            <consortium name="DOE Joint Genome Institute"/>
            <person name="David A.S."/>
            <person name="May G."/>
            <person name="Haridas S."/>
            <person name="Lim J."/>
            <person name="Wang M."/>
            <person name="Labutti K."/>
            <person name="Lipzen A."/>
            <person name="Barry K."/>
            <person name="Grigoriev I.V."/>
        </authorList>
    </citation>
    <scope>NUCLEOTIDE SEQUENCE [LARGE SCALE GENOMIC DNA]</scope>
    <source>
        <strain evidence="5">J235TASD1</strain>
    </source>
</reference>
<dbReference type="Proteomes" id="UP000070501">
    <property type="component" value="Unassembled WGS sequence"/>
</dbReference>
<dbReference type="Pfam" id="PF01344">
    <property type="entry name" value="Kelch_1"/>
    <property type="match status" value="1"/>
</dbReference>
<name>A0A136J1X1_9PEZI</name>
<dbReference type="Gene3D" id="2.120.10.80">
    <property type="entry name" value="Kelch-type beta propeller"/>
    <property type="match status" value="2"/>
</dbReference>
<feature type="compositionally biased region" description="Low complexity" evidence="3">
    <location>
        <begin position="207"/>
        <end position="221"/>
    </location>
</feature>
<dbReference type="AlphaFoldDB" id="A0A136J1X1"/>
<proteinExistence type="predicted"/>
<feature type="compositionally biased region" description="Acidic residues" evidence="3">
    <location>
        <begin position="155"/>
        <end position="189"/>
    </location>
</feature>
<accession>A0A136J1X1</accession>
<organism evidence="4 5">
    <name type="scientific">Microdochium bolleyi</name>
    <dbReference type="NCBI Taxonomy" id="196109"/>
    <lineage>
        <taxon>Eukaryota</taxon>
        <taxon>Fungi</taxon>
        <taxon>Dikarya</taxon>
        <taxon>Ascomycota</taxon>
        <taxon>Pezizomycotina</taxon>
        <taxon>Sordariomycetes</taxon>
        <taxon>Xylariomycetidae</taxon>
        <taxon>Xylariales</taxon>
        <taxon>Microdochiaceae</taxon>
        <taxon>Microdochium</taxon>
    </lineage>
</organism>
<evidence type="ECO:0000313" key="4">
    <source>
        <dbReference type="EMBL" id="KXJ91036.1"/>
    </source>
</evidence>
<dbReference type="PANTHER" id="PTHR47435">
    <property type="entry name" value="KELCH REPEAT PROTEIN (AFU_ORTHOLOGUE AFUA_5G12780)"/>
    <property type="match status" value="1"/>
</dbReference>
<dbReference type="OrthoDB" id="10250130at2759"/>
<evidence type="ECO:0000313" key="5">
    <source>
        <dbReference type="Proteomes" id="UP000070501"/>
    </source>
</evidence>
<evidence type="ECO:0000256" key="1">
    <source>
        <dbReference type="ARBA" id="ARBA00022737"/>
    </source>
</evidence>
<evidence type="ECO:0000256" key="3">
    <source>
        <dbReference type="SAM" id="MobiDB-lite"/>
    </source>
</evidence>
<feature type="region of interest" description="Disordered" evidence="3">
    <location>
        <begin position="124"/>
        <end position="227"/>
    </location>
</feature>
<dbReference type="STRING" id="196109.A0A136J1X1"/>
<dbReference type="InParanoid" id="A0A136J1X1"/>
<protein>
    <recommendedName>
        <fullName evidence="6">Kelch domain-containing protein</fullName>
    </recommendedName>
</protein>
<feature type="region of interest" description="Disordered" evidence="3">
    <location>
        <begin position="1"/>
        <end position="26"/>
    </location>
</feature>
<dbReference type="InterPro" id="IPR015915">
    <property type="entry name" value="Kelch-typ_b-propeller"/>
</dbReference>
<keyword evidence="2" id="KW-0408">Iron</keyword>
<dbReference type="InterPro" id="IPR006652">
    <property type="entry name" value="Kelch_1"/>
</dbReference>
<dbReference type="PANTHER" id="PTHR47435:SF4">
    <property type="entry name" value="KELCH REPEAT PROTEIN (AFU_ORTHOLOGUE AFUA_5G12780)"/>
    <property type="match status" value="1"/>
</dbReference>
<keyword evidence="1" id="KW-0677">Repeat</keyword>
<dbReference type="EMBL" id="KQ964251">
    <property type="protein sequence ID" value="KXJ91036.1"/>
    <property type="molecule type" value="Genomic_DNA"/>
</dbReference>
<dbReference type="SUPFAM" id="SSF117281">
    <property type="entry name" value="Kelch motif"/>
    <property type="match status" value="2"/>
</dbReference>
<feature type="compositionally biased region" description="Low complexity" evidence="3">
    <location>
        <begin position="138"/>
        <end position="148"/>
    </location>
</feature>
<dbReference type="GO" id="GO:0019760">
    <property type="term" value="P:glucosinolate metabolic process"/>
    <property type="evidence" value="ECO:0007669"/>
    <property type="project" value="UniProtKB-ARBA"/>
</dbReference>
<evidence type="ECO:0000256" key="2">
    <source>
        <dbReference type="ARBA" id="ARBA00023004"/>
    </source>
</evidence>
<gene>
    <name evidence="4" type="ORF">Micbo1qcDRAFT_163762</name>
</gene>
<sequence length="652" mass="68967">MDSFQTLKRRTTDLVGSLPSNAPSMPNVQLPAMPAMPNMSNIHMPAMPSFSGIGGAGGHHLKGTWQHVPLPPLPRSSHSIDVIDGSAYIFGGELEPRMPVDNDMHVVRLPSSGAPADYYTVKARSNTKPETIPELDEAATATTTTTTTPAIKTPEDDEEEEDEEEESEEEESEEEESEEEDSEEEDSDDESKAKLEDVSLASPPPAGAAAAAAASSASKTSAADKGKGKETATTIAAAAGVPCSRVGHATAVIGSRIFLFGGRNSDSQTLEEKGRVWVFSTRSNMWSHLDPHSSSPIPPARSYFAAVASDQPRDFARTLKPLRKRSQSWKQWAEGDSAEMGIPQAPIVGHVAENSIDEEDDGYGTFIIHGGCLADGGRTNDVWAFDVHSATWKELPAAPGPARGGPALAMVRNRLYRFGGYDGEGQQGGQLDVLELILDNGVGAAVAAEIGPTIRPGGGWQSTIFPSITRTTTNDAGESTAVTTATSDFPGNRSVACMNLVLGAAGREYLILMLGERDASSLGHAGAGKFWSDAWAFQVPRATGEGAVESLTSKFWSLTSRLSGKDHTSAVGGHARTGSAGEHPAALSDGVWTQLVMGPYDEDEPADARGPGPRGWLDSASLGDLEESGVVVFGGLSENNTRLGDLWIFRLE</sequence>